<dbReference type="CDD" id="cd02972">
    <property type="entry name" value="DsbA_family"/>
    <property type="match status" value="1"/>
</dbReference>
<feature type="transmembrane region" description="Helical" evidence="1">
    <location>
        <begin position="12"/>
        <end position="31"/>
    </location>
</feature>
<reference evidence="3" key="1">
    <citation type="submission" date="2020-07" db="EMBL/GenBank/DDBJ databases">
        <title>Metabolic diversity and evolutionary history of the archaeal phylum ###Micrarchaeota### uncovered from a freshwater lake metagenome.</title>
        <authorList>
            <person name="Kadnikov V.V."/>
            <person name="Savvichev A.S."/>
            <person name="Mardanov A.V."/>
            <person name="Beletsky A.V."/>
            <person name="Chupakov A.V."/>
            <person name="Kokryatskaya N.M."/>
            <person name="Pimenov N.V."/>
            <person name="Ravin N.V."/>
        </authorList>
    </citation>
    <scope>NUCLEOTIDE SEQUENCE [LARGE SCALE GENOMIC DNA]</scope>
</reference>
<proteinExistence type="predicted"/>
<dbReference type="SUPFAM" id="SSF52833">
    <property type="entry name" value="Thioredoxin-like"/>
    <property type="match status" value="1"/>
</dbReference>
<keyword evidence="1" id="KW-0812">Transmembrane</keyword>
<sequence>MEDKPLVSRRFAAFASVILVIMLALTLYYLAGGMRGGTANPFQPSKPPEEPIWELSPLVAQYKIGDITPTLVVNCRYIFIGSDARGEEKGVYPSGTERDNIGRALCFSTNDSDFCSKFGTSTKYYSGERDFPLCNKSNRTVIYAFHNPLCPICAAQREVLDAFRNEFPGKVTIQYICVPTSDAGRDACASGFFIGKYNK</sequence>
<dbReference type="KEGG" id="flt:Sv326_0735"/>
<evidence type="ECO:0000313" key="3">
    <source>
        <dbReference type="Proteomes" id="UP000510821"/>
    </source>
</evidence>
<evidence type="ECO:0008006" key="4">
    <source>
        <dbReference type="Google" id="ProtNLM"/>
    </source>
</evidence>
<keyword evidence="1" id="KW-0472">Membrane</keyword>
<gene>
    <name evidence="2" type="ORF">Sv326_0735</name>
</gene>
<name>A0A7D5XJT1_FERL1</name>
<evidence type="ECO:0000256" key="1">
    <source>
        <dbReference type="SAM" id="Phobius"/>
    </source>
</evidence>
<accession>A0A7D5XJT1</accession>
<dbReference type="EMBL" id="CP058998">
    <property type="protein sequence ID" value="QLJ52910.1"/>
    <property type="molecule type" value="Genomic_DNA"/>
</dbReference>
<keyword evidence="1" id="KW-1133">Transmembrane helix</keyword>
<protein>
    <recommendedName>
        <fullName evidence="4">Thioredoxin</fullName>
    </recommendedName>
</protein>
<dbReference type="AlphaFoldDB" id="A0A7D5XJT1"/>
<dbReference type="InterPro" id="IPR036249">
    <property type="entry name" value="Thioredoxin-like_sf"/>
</dbReference>
<evidence type="ECO:0000313" key="2">
    <source>
        <dbReference type="EMBL" id="QLJ52910.1"/>
    </source>
</evidence>
<dbReference type="Proteomes" id="UP000510821">
    <property type="component" value="Chromosome"/>
</dbReference>
<organism evidence="2 3">
    <name type="scientific">Fermentimicrarchaeum limneticum</name>
    <dbReference type="NCBI Taxonomy" id="2795018"/>
    <lineage>
        <taxon>Archaea</taxon>
        <taxon>Candidatus Micrarchaeota</taxon>
        <taxon>Candidatus Fermentimicrarchaeales</taxon>
        <taxon>Candidatus Fermentimicrarchaeaceae</taxon>
        <taxon>Candidatus Fermentimicrarchaeum</taxon>
    </lineage>
</organism>